<dbReference type="EMBL" id="AGNK02002265">
    <property type="status" value="NOT_ANNOTATED_CDS"/>
    <property type="molecule type" value="Genomic_DNA"/>
</dbReference>
<dbReference type="PANTHER" id="PTHR33110:SF138">
    <property type="entry name" value="DUF295 DOMAIN-CONTAINING PROTEIN"/>
    <property type="match status" value="1"/>
</dbReference>
<reference evidence="2" key="2">
    <citation type="submission" date="2018-08" db="UniProtKB">
        <authorList>
            <consortium name="EnsemblPlants"/>
        </authorList>
    </citation>
    <scope>IDENTIFICATION</scope>
    <source>
        <strain evidence="2">Yugu1</strain>
    </source>
</reference>
<dbReference type="PANTHER" id="PTHR33110">
    <property type="entry name" value="F-BOX/KELCH-REPEAT PROTEIN-RELATED"/>
    <property type="match status" value="1"/>
</dbReference>
<accession>K3Y365</accession>
<name>K3Y365_SETIT</name>
<sequence length="224" mass="24898">FNPVYCKLAVPSPLESSLIPLVAIMHESWGLCIFQPPLVTDTIQGREPLDPFLEVSFFGGQLYAIDCSRKLINIELVEGLGHKPKISSFKCIIDDSDDLLGMPEPMSSDERYIVFPYLVECPGKLLMADLSTKPCRWRSVNDLGGHALFVSSSSSKSFPAGECCRVQENCIYFMNEAMFNPLHDSGVYNMKNGVIIPLLSDTAAVPSHHVGPWRPTWLFPTQAM</sequence>
<dbReference type="InterPro" id="IPR005174">
    <property type="entry name" value="KIB1-4_b-propeller"/>
</dbReference>
<dbReference type="HOGENOM" id="CLU_019286_9_1_1"/>
<evidence type="ECO:0000313" key="2">
    <source>
        <dbReference type="EnsemblPlants" id="KQL09768"/>
    </source>
</evidence>
<evidence type="ECO:0000313" key="3">
    <source>
        <dbReference type="Proteomes" id="UP000004995"/>
    </source>
</evidence>
<dbReference type="Pfam" id="PF03478">
    <property type="entry name" value="Beta-prop_KIB1-4"/>
    <property type="match status" value="1"/>
</dbReference>
<reference evidence="3" key="1">
    <citation type="journal article" date="2012" name="Nat. Biotechnol.">
        <title>Reference genome sequence of the model plant Setaria.</title>
        <authorList>
            <person name="Bennetzen J.L."/>
            <person name="Schmutz J."/>
            <person name="Wang H."/>
            <person name="Percifield R."/>
            <person name="Hawkins J."/>
            <person name="Pontaroli A.C."/>
            <person name="Estep M."/>
            <person name="Feng L."/>
            <person name="Vaughn J.N."/>
            <person name="Grimwood J."/>
            <person name="Jenkins J."/>
            <person name="Barry K."/>
            <person name="Lindquist E."/>
            <person name="Hellsten U."/>
            <person name="Deshpande S."/>
            <person name="Wang X."/>
            <person name="Wu X."/>
            <person name="Mitros T."/>
            <person name="Triplett J."/>
            <person name="Yang X."/>
            <person name="Ye C.Y."/>
            <person name="Mauro-Herrera M."/>
            <person name="Wang L."/>
            <person name="Li P."/>
            <person name="Sharma M."/>
            <person name="Sharma R."/>
            <person name="Ronald P.C."/>
            <person name="Panaud O."/>
            <person name="Kellogg E.A."/>
            <person name="Brutnell T.P."/>
            <person name="Doust A.N."/>
            <person name="Tuskan G.A."/>
            <person name="Rokhsar D."/>
            <person name="Devos K.M."/>
        </authorList>
    </citation>
    <scope>NUCLEOTIDE SEQUENCE [LARGE SCALE GENOMIC DNA]</scope>
    <source>
        <strain evidence="3">cv. Yugu1</strain>
    </source>
</reference>
<protein>
    <recommendedName>
        <fullName evidence="1">KIB1-4 beta-propeller domain-containing protein</fullName>
    </recommendedName>
</protein>
<dbReference type="InParanoid" id="K3Y365"/>
<dbReference type="OMA" id="YCKLAVP"/>
<feature type="domain" description="KIB1-4 beta-propeller" evidence="1">
    <location>
        <begin position="47"/>
        <end position="189"/>
    </location>
</feature>
<dbReference type="Gramene" id="KQL09768">
    <property type="protein sequence ID" value="KQL09768"/>
    <property type="gene ID" value="SETIT_008650mg"/>
</dbReference>
<proteinExistence type="predicted"/>
<keyword evidence="3" id="KW-1185">Reference proteome</keyword>
<dbReference type="EnsemblPlants" id="KQL09768">
    <property type="protein sequence ID" value="KQL09768"/>
    <property type="gene ID" value="SETIT_008650mg"/>
</dbReference>
<organism evidence="2 3">
    <name type="scientific">Setaria italica</name>
    <name type="common">Foxtail millet</name>
    <name type="synonym">Panicum italicum</name>
    <dbReference type="NCBI Taxonomy" id="4555"/>
    <lineage>
        <taxon>Eukaryota</taxon>
        <taxon>Viridiplantae</taxon>
        <taxon>Streptophyta</taxon>
        <taxon>Embryophyta</taxon>
        <taxon>Tracheophyta</taxon>
        <taxon>Spermatophyta</taxon>
        <taxon>Magnoliopsida</taxon>
        <taxon>Liliopsida</taxon>
        <taxon>Poales</taxon>
        <taxon>Poaceae</taxon>
        <taxon>PACMAD clade</taxon>
        <taxon>Panicoideae</taxon>
        <taxon>Panicodae</taxon>
        <taxon>Paniceae</taxon>
        <taxon>Cenchrinae</taxon>
        <taxon>Setaria</taxon>
    </lineage>
</organism>
<dbReference type="AlphaFoldDB" id="K3Y365"/>
<evidence type="ECO:0000259" key="1">
    <source>
        <dbReference type="Pfam" id="PF03478"/>
    </source>
</evidence>
<dbReference type="Proteomes" id="UP000004995">
    <property type="component" value="Unassembled WGS sequence"/>
</dbReference>